<dbReference type="PANTHER" id="PTHR36251">
    <property type="entry name" value="FELS-1 PROPHAGE HOST SPECIFICITY PROTEIN-RELATED"/>
    <property type="match status" value="1"/>
</dbReference>
<dbReference type="InterPro" id="IPR003961">
    <property type="entry name" value="FN3_dom"/>
</dbReference>
<organism evidence="3 4">
    <name type="scientific">Shimwellia blattae (strain ATCC 29907 / DSM 4481 / JCM 1650 / NBRC 105725 / CDC 9005-74)</name>
    <name type="common">Escherichia blattae</name>
    <dbReference type="NCBI Taxonomy" id="630626"/>
    <lineage>
        <taxon>Bacteria</taxon>
        <taxon>Pseudomonadati</taxon>
        <taxon>Pseudomonadota</taxon>
        <taxon>Gammaproteobacteria</taxon>
        <taxon>Enterobacterales</taxon>
        <taxon>Enterobacteriaceae</taxon>
        <taxon>Shimwellia</taxon>
    </lineage>
</organism>
<dbReference type="InterPro" id="IPR053171">
    <property type="entry name" value="Viral_Tip_Attach_Protein"/>
</dbReference>
<dbReference type="HOGENOM" id="CLU_000143_9_0_6"/>
<dbReference type="Gene3D" id="2.60.40.10">
    <property type="entry name" value="Immunoglobulins"/>
    <property type="match status" value="1"/>
</dbReference>
<dbReference type="Pfam" id="PF09327">
    <property type="entry name" value="Phage_Tail_Tip"/>
    <property type="match status" value="1"/>
</dbReference>
<evidence type="ECO:0000259" key="2">
    <source>
        <dbReference type="PROSITE" id="PS50853"/>
    </source>
</evidence>
<dbReference type="Gene3D" id="1.20.5.340">
    <property type="match status" value="3"/>
</dbReference>
<dbReference type="eggNOG" id="COG0845">
    <property type="taxonomic scope" value="Bacteria"/>
</dbReference>
<evidence type="ECO:0000313" key="4">
    <source>
        <dbReference type="Proteomes" id="UP000001955"/>
    </source>
</evidence>
<proteinExistence type="predicted"/>
<dbReference type="Pfam" id="PF24801">
    <property type="entry name" value="FNIII-A_GpJ"/>
    <property type="match status" value="1"/>
</dbReference>
<dbReference type="CDD" id="cd00063">
    <property type="entry name" value="FN3"/>
    <property type="match status" value="1"/>
</dbReference>
<feature type="domain" description="Fibronectin type-III" evidence="2">
    <location>
        <begin position="621"/>
        <end position="716"/>
    </location>
</feature>
<protein>
    <submittedName>
        <fullName evidence="3">Host specificity protein J</fullName>
    </submittedName>
</protein>
<dbReference type="Pfam" id="PF15711">
    <property type="entry name" value="ILEI"/>
    <property type="match status" value="1"/>
</dbReference>
<gene>
    <name evidence="3" type="ordered locus">EBL_c20390</name>
</gene>
<dbReference type="PATRIC" id="fig|630626.3.peg.1983"/>
<dbReference type="InterPro" id="IPR055385">
    <property type="entry name" value="GpJ_HDII-ins2"/>
</dbReference>
<dbReference type="PROSITE" id="PS50853">
    <property type="entry name" value="FN3"/>
    <property type="match status" value="1"/>
</dbReference>
<dbReference type="STRING" id="630626.EBL_c20390"/>
<dbReference type="InterPro" id="IPR036116">
    <property type="entry name" value="FN3_sf"/>
</dbReference>
<dbReference type="EMBL" id="CP001560">
    <property type="protein sequence ID" value="AFJ47130.1"/>
    <property type="molecule type" value="Genomic_DNA"/>
</dbReference>
<dbReference type="eggNOG" id="COG4733">
    <property type="taxonomic scope" value="Bacteria"/>
</dbReference>
<dbReference type="Proteomes" id="UP000001955">
    <property type="component" value="Chromosome"/>
</dbReference>
<dbReference type="InterPro" id="IPR013783">
    <property type="entry name" value="Ig-like_fold"/>
</dbReference>
<feature type="region of interest" description="Disordered" evidence="1">
    <location>
        <begin position="1"/>
        <end position="24"/>
    </location>
</feature>
<reference evidence="3 4" key="1">
    <citation type="journal article" date="2012" name="J. Bacteriol.">
        <title>Complete genome sequence of the B12-producing Shimwellia blattae strain DSM 4481, isolated from a cockroach.</title>
        <authorList>
            <person name="Brzuszkiewicz E."/>
            <person name="Waschkowitz T."/>
            <person name="Wiezer A."/>
            <person name="Daniel R."/>
        </authorList>
    </citation>
    <scope>NUCLEOTIDE SEQUENCE [LARGE SCALE GENOMIC DNA]</scope>
    <source>
        <strain evidence="4">ATCC 29907 / DSM 4481 / JCM 1650 / NBRC 105725 / CDC 9005-74</strain>
    </source>
</reference>
<accession>I2B9C6</accession>
<sequence length="2246" mass="243067">MAKLITGHKGGQSKSRTPSEHPDDLQSVAKAKILLALGEGEFAGGLSGRDIYLNGTPLQNADGTENFTGVVWDFRPGTQMQTHIPGIPGTENEISVGTAVSDETAWTHTFTNTQLSAIRLRLKWPSLYKQESNGDLVGNSVAYAVDLQTDGGTWITVLNAAVTGKTTSGYERSHRIDLPPAGTTWTLRLRKITPDANSAKIGDGMTLQSYTEVIDAKLRYPNTALLYIEFDSSQFNGSIPQIACEPRGRVIRVPDNYDPETRQYSGLWQGLFKWAWTDNPAWVFYDLVVSDRFGLGHRLSAANIDKWSLYNIARYCDQPVPDGKGGAGTEPRYICNVYIQDRADAYSVLRDFAAIYRGLTCWSGDQIVTLADMPRDIDYTYTRANVINGEFRYSGTTSKVRYTNALVSWSDPDNAYTDATEPVFERDLVARYGFNQLELTAIGCTRQSEANRKGRWGILTNNKDRLVTFSVGLDGNIPQPGYIIGVADEMLAGKVNGGRICAVDGRVITLDRKTAAGPGDRLLVNLPSGVTQSRTIKAISGQQVTVTTAYGEVPQKESVWALEFDDLRVQQYRVTGVKENDDASFTIVAASHDPDKFARIDSGAVIEQRPVSVIPPSNQRAPDKITITADSVVQQGIRVATMRVSWGAVENAIVYQVQWRRNHGNWNHVPRTTTTSFDVTGIYGGQYQVRVRAINAADVSSSWGYSALQTLEGKEGAPAMPLALTTTSLLHGVELTWAFPPGAEDTQHTELQYSANRDGRNPRILSSVAYPGQRYQQMGLQIAAVFWYQARIVDRLGNKSPWTEWVMGMASDKVGDYYNQLTEAMRDTPAWQESQRDIREVHQALSEEADALRSDIDQQVSEVSQALGQRIETADKQRIAGDDKLSQQVKLTGNSLSQSLAQSQAGWTAAVLKESADRIQSIRLMASEAADQLLAEKAAREAAFRETRNLIQDVNSSLAGQMAQIAAGTGEQFDSLKIWYFDTGPDGWTEDDASRIPMTVTDDGWLRAKNTQSSARSPNHMAVDASAYRFIKLRIKRNGMPVWRGKLWWIGVGETGWSAHRALVFKEPEYDPDGVATLTIQDIPWNPSESIRRFRLDLAAGQNERDYFLIDWVAVGRPTPGAGVAALQEEKQARTRADAAEAVNRQTLATQVRGNSESHHLADLKSGLLFQEMNARITADKAEASARRSLQTLFDENQATVTQSLSSLTSEQKAHASKLSHLETRLGKKADSTALQSLTQAVGQQAGSIAAQGEALTALTNRVGKTESGNVVNARAINRLQSLTEQHGKTQASQGAAITTLDNGLQGTRQDLNKKADSTAVIALNNRVTRAENTLTSQSQDLTTLNSRINTLRHQISNPWFDGSLESYAAGERLGGASAFVVDSRKFTGSRSLCLRRSPGERGNSDKALGPWSNVRERAVYTFELWAMMPESESPSPGWQTIVGLWVKDMAGKNSWQSAIRITEATLGARDQWVKFTGKLRLPGAGKTRGVVWVSTRGANGNGTPGYELFIDDVVITDITDAHAAQEGADAAARALTSLTARVTSAEGKTTAQGQQITRLENELSTTKGVADGAARALDSLTNTVVQHQNDIVAVNSRSTQLQASLNRRTVFTVTARGNGSSAVTGLYDESGKRLFAPGRSYNLITFRPQSDGSTRVDSATKYDVYGSKTAAEKMVTDIAALDNGSWICVLTHDEPSRSREIIRDALMTLGGTSEVINTLPFRGAYILLGRKGLKAGGGLEVSAPGGNSAEAIVSTSVVFINGVMAGLGTASGAMMKSSANAAAISTLNNTVIQQGNRLTSQGTAITALKNGLSSVNKSLTEKADSAAVNTLTSRINKTEDALISQSQSVTTLTSRVNTLRNQISNPWFDGSLESYAVGERLGGASAFVVDSSKFTGSRSLCLRRSPGELGNSDKALGPWSNVRERAVYTFELWAMMPESESPSPGWQTIVGLWVKDVAGKNSWQSAIRITEATLGARDQWVKFTGKLRLPGAGKTRGVVWVSTRGANGNGTPGYELFIDDVVITDITDAHAAQEGADAAARALTSLTARVTSAEGKTTAQGQQITSLQNSVAGKADSSAVRSLTTRLTQAEGQITLATRSLTSLSTTVGDMSSTLQTQGKTVAGLDGQLSALYSIKVETDNGKKVGAGIVLGSDGETSSLVMYAESFALYNRASKKSVPVMIAKGNEMFIDKARIEDGTIDSGKISGSLQSTGYGAGGGWRLSKNDNNLLFTDANNVVRFKVGRL</sequence>
<dbReference type="KEGG" id="ebt:EBL_c20390"/>
<keyword evidence="4" id="KW-1185">Reference proteome</keyword>
<evidence type="ECO:0000256" key="1">
    <source>
        <dbReference type="SAM" id="MobiDB-lite"/>
    </source>
</evidence>
<accession>K6VZN6</accession>
<evidence type="ECO:0000313" key="3">
    <source>
        <dbReference type="EMBL" id="AFJ47130.1"/>
    </source>
</evidence>
<name>I2B9C6_SHIBC</name>
<dbReference type="OrthoDB" id="109844at2"/>
<dbReference type="InterPro" id="IPR039477">
    <property type="entry name" value="ILEI/PANDER_dom"/>
</dbReference>
<dbReference type="PROSITE" id="PS52031">
    <property type="entry name" value="GG_LECTIN"/>
    <property type="match status" value="1"/>
</dbReference>
<dbReference type="RefSeq" id="WP_002440851.1">
    <property type="nucleotide sequence ID" value="NC_017910.1"/>
</dbReference>
<dbReference type="SUPFAM" id="SSF49265">
    <property type="entry name" value="Fibronectin type III"/>
    <property type="match status" value="1"/>
</dbReference>
<dbReference type="InterPro" id="IPR015406">
    <property type="entry name" value="GpJ_CSF"/>
</dbReference>
<dbReference type="PANTHER" id="PTHR36251:SF2">
    <property type="entry name" value="GIFSY-2 PROPHAGE HOST SPECIFICITY PROTEIN J, PHAGE LAMBDA"/>
    <property type="match status" value="1"/>
</dbReference>